<gene>
    <name evidence="2" type="ORF">WMY93_030315</name>
</gene>
<comment type="caution">
    <text evidence="2">The sequence shown here is derived from an EMBL/GenBank/DDBJ whole genome shotgun (WGS) entry which is preliminary data.</text>
</comment>
<feature type="compositionally biased region" description="Basic and acidic residues" evidence="1">
    <location>
        <begin position="57"/>
        <end position="76"/>
    </location>
</feature>
<feature type="compositionally biased region" description="Basic and acidic residues" evidence="1">
    <location>
        <begin position="222"/>
        <end position="237"/>
    </location>
</feature>
<evidence type="ECO:0000313" key="2">
    <source>
        <dbReference type="EMBL" id="KAK7878479.1"/>
    </source>
</evidence>
<dbReference type="Proteomes" id="UP001460270">
    <property type="component" value="Unassembled WGS sequence"/>
</dbReference>
<protein>
    <submittedName>
        <fullName evidence="2">Uncharacterized protein</fullName>
    </submittedName>
</protein>
<feature type="region of interest" description="Disordered" evidence="1">
    <location>
        <begin position="57"/>
        <end position="105"/>
    </location>
</feature>
<keyword evidence="3" id="KW-1185">Reference proteome</keyword>
<organism evidence="2 3">
    <name type="scientific">Mugilogobius chulae</name>
    <name type="common">yellowstripe goby</name>
    <dbReference type="NCBI Taxonomy" id="88201"/>
    <lineage>
        <taxon>Eukaryota</taxon>
        <taxon>Metazoa</taxon>
        <taxon>Chordata</taxon>
        <taxon>Craniata</taxon>
        <taxon>Vertebrata</taxon>
        <taxon>Euteleostomi</taxon>
        <taxon>Actinopterygii</taxon>
        <taxon>Neopterygii</taxon>
        <taxon>Teleostei</taxon>
        <taxon>Neoteleostei</taxon>
        <taxon>Acanthomorphata</taxon>
        <taxon>Gobiaria</taxon>
        <taxon>Gobiiformes</taxon>
        <taxon>Gobioidei</taxon>
        <taxon>Gobiidae</taxon>
        <taxon>Gobionellinae</taxon>
        <taxon>Mugilogobius</taxon>
    </lineage>
</organism>
<feature type="compositionally biased region" description="Basic and acidic residues" evidence="1">
    <location>
        <begin position="89"/>
        <end position="105"/>
    </location>
</feature>
<proteinExistence type="predicted"/>
<dbReference type="EMBL" id="JBBPFD010000491">
    <property type="protein sequence ID" value="KAK7878479.1"/>
    <property type="molecule type" value="Genomic_DNA"/>
</dbReference>
<dbReference type="AlphaFoldDB" id="A0AAW0MJY2"/>
<feature type="region of interest" description="Disordered" evidence="1">
    <location>
        <begin position="131"/>
        <end position="244"/>
    </location>
</feature>
<name>A0AAW0MJY2_9GOBI</name>
<accession>A0AAW0MJY2</accession>
<evidence type="ECO:0000313" key="3">
    <source>
        <dbReference type="Proteomes" id="UP001460270"/>
    </source>
</evidence>
<sequence length="244" mass="29226">MRIQEYANRDKIKEVEELKRHRATLEQQIDVKQQEVIQSKVRLACFKDIDREASELEAGNEKLQKKYDRLEKERQQLSDNQQRRSSVRFSDDRHEERKRGTVREGFTLEHQIEKKKMLEARLKSLKCRKKSLEKERKSLEKQASDLEKKRRSEDQLLEKRGMLEEEILNERGANEEVQRHQELQEFSDQNREQEVGEMRELNEEQRATSGDRGESEEEEEGGEMKELRGAEERHQETEGESEEE</sequence>
<feature type="compositionally biased region" description="Polar residues" evidence="1">
    <location>
        <begin position="77"/>
        <end position="88"/>
    </location>
</feature>
<reference evidence="3" key="1">
    <citation type="submission" date="2024-04" db="EMBL/GenBank/DDBJ databases">
        <title>Salinicola lusitanus LLJ914,a marine bacterium isolated from the Okinawa Trough.</title>
        <authorList>
            <person name="Li J."/>
        </authorList>
    </citation>
    <scope>NUCLEOTIDE SEQUENCE [LARGE SCALE GENOMIC DNA]</scope>
</reference>
<evidence type="ECO:0000256" key="1">
    <source>
        <dbReference type="SAM" id="MobiDB-lite"/>
    </source>
</evidence>
<feature type="compositionally biased region" description="Basic and acidic residues" evidence="1">
    <location>
        <begin position="131"/>
        <end position="213"/>
    </location>
</feature>